<name>A0ABM5SEU6_YERRO</name>
<protein>
    <submittedName>
        <fullName evidence="1">Uncharacterized protein</fullName>
    </submittedName>
</protein>
<evidence type="ECO:0000313" key="1">
    <source>
        <dbReference type="EMBL" id="AJJ11835.1"/>
    </source>
</evidence>
<reference evidence="1 2" key="1">
    <citation type="journal article" date="2015" name="Genome Announc.">
        <title>Thirty-Two Complete Genome Assemblies of Nine Yersinia Species, Including Y. pestis, Y. pseudotuberculosis, and Y. enterocolitica.</title>
        <authorList>
            <person name="Johnson S.L."/>
            <person name="Daligault H.E."/>
            <person name="Davenport K.W."/>
            <person name="Jaissle J."/>
            <person name="Frey K.G."/>
            <person name="Ladner J.T."/>
            <person name="Broomall S.M."/>
            <person name="Bishop-Lilly K.A."/>
            <person name="Bruce D.C."/>
            <person name="Coyne S.R."/>
            <person name="Gibbons H.S."/>
            <person name="Lo C.C."/>
            <person name="Munk A.C."/>
            <person name="Rosenzweig C.N."/>
            <person name="Koroleva G.I."/>
            <person name="Palacios G.F."/>
            <person name="Redden C.L."/>
            <person name="Xu Y."/>
            <person name="Minogue T.D."/>
            <person name="Chain P.S."/>
        </authorList>
    </citation>
    <scope>NUCLEOTIDE SEQUENCE [LARGE SCALE GENOMIC DNA]</scope>
    <source>
        <strain evidence="1 2">YRA</strain>
    </source>
</reference>
<dbReference type="Proteomes" id="UP000031914">
    <property type="component" value="Chromosome"/>
</dbReference>
<organism evidence="1 2">
    <name type="scientific">Yersinia rohdei</name>
    <dbReference type="NCBI Taxonomy" id="29485"/>
    <lineage>
        <taxon>Bacteria</taxon>
        <taxon>Pseudomonadati</taxon>
        <taxon>Pseudomonadota</taxon>
        <taxon>Gammaproteobacteria</taxon>
        <taxon>Enterobacterales</taxon>
        <taxon>Yersiniaceae</taxon>
        <taxon>Yersinia</taxon>
    </lineage>
</organism>
<dbReference type="EMBL" id="CP009787">
    <property type="protein sequence ID" value="AJJ11835.1"/>
    <property type="molecule type" value="Genomic_DNA"/>
</dbReference>
<evidence type="ECO:0000313" key="2">
    <source>
        <dbReference type="Proteomes" id="UP000031914"/>
    </source>
</evidence>
<sequence length="246" mass="28372">MLKLFCREFVAQSRDLHRLLASSDWPFKDALIEGLSFLEEDSDEVKDEVLKFRSRYIDHDACWKQLKLKWTTIPLMHSAIGLKQTFKDELFAAGVFQLWGRDIWEVDQEMAVESFLHANRILNECRGCVDFNQLIDREKKVSAGRRQSAIKGGKAKAEHYIPVKQEVIRLLHKNAPPDGGWQKRTVAARAIELELMSFVEKMKAHNEGLDLNEDELSATMVRWAREDSEVRAAFEATVRVKAGKKK</sequence>
<accession>A0ABM5SEU6</accession>
<keyword evidence="2" id="KW-1185">Reference proteome</keyword>
<gene>
    <name evidence="1" type="ORF">CH64_1533</name>
</gene>
<dbReference type="GeneID" id="45569206"/>
<dbReference type="RefSeq" id="WP_052489880.1">
    <property type="nucleotide sequence ID" value="NZ_CP009787.1"/>
</dbReference>
<proteinExistence type="predicted"/>